<evidence type="ECO:0000256" key="7">
    <source>
        <dbReference type="ARBA" id="ARBA00022722"/>
    </source>
</evidence>
<sequence>MLYLQPHITKQPGRPPLPLEKQMLMCIWYLSNQEGFRSLADRFDVTKSTAYECVRRIIDAIICLRQDFIRWPTPVEARRTSIYFKEVNNFPNVIGCIDGSHIPIARPKEKSDSYINRKGYHSVILQGICNEKCEFIDVSCGWPG</sequence>
<gene>
    <name evidence="15" type="ORF">NQ317_014266</name>
</gene>
<dbReference type="InterPro" id="IPR026103">
    <property type="entry name" value="HARBI1_animal"/>
</dbReference>
<protein>
    <recommendedName>
        <fullName evidence="5">Putative nuclease HARBI1</fullName>
    </recommendedName>
    <alternativeName>
        <fullName evidence="11">Harbinger transposase-derived nuclease</fullName>
    </alternativeName>
</protein>
<proteinExistence type="inferred from homology"/>
<comment type="caution">
    <text evidence="15">The sequence shown here is derived from an EMBL/GenBank/DDBJ whole genome shotgun (WGS) entry which is preliminary data.</text>
</comment>
<evidence type="ECO:0000256" key="8">
    <source>
        <dbReference type="ARBA" id="ARBA00022723"/>
    </source>
</evidence>
<feature type="domain" description="DDE Tnp4" evidence="13">
    <location>
        <begin position="97"/>
        <end position="144"/>
    </location>
</feature>
<evidence type="ECO:0000256" key="5">
    <source>
        <dbReference type="ARBA" id="ARBA00015519"/>
    </source>
</evidence>
<dbReference type="InterPro" id="IPR045249">
    <property type="entry name" value="HARBI1-like"/>
</dbReference>
<evidence type="ECO:0000259" key="13">
    <source>
        <dbReference type="Pfam" id="PF13359"/>
    </source>
</evidence>
<accession>A0ABQ9IX09</accession>
<keyword evidence="6" id="KW-0963">Cytoplasm</keyword>
<keyword evidence="16" id="KW-1185">Reference proteome</keyword>
<evidence type="ECO:0000259" key="14">
    <source>
        <dbReference type="Pfam" id="PF13613"/>
    </source>
</evidence>
<dbReference type="EMBL" id="JAPWTJ010002086">
    <property type="protein sequence ID" value="KAJ8968013.1"/>
    <property type="molecule type" value="Genomic_DNA"/>
</dbReference>
<dbReference type="Proteomes" id="UP001162164">
    <property type="component" value="Unassembled WGS sequence"/>
</dbReference>
<keyword evidence="7" id="KW-0540">Nuclease</keyword>
<feature type="domain" description="Transposase Helix-turn-helix" evidence="14">
    <location>
        <begin position="16"/>
        <end position="61"/>
    </location>
</feature>
<comment type="function">
    <text evidence="12">Transposase-derived protein that may have nuclease activity. Does not have transposase activity.</text>
</comment>
<dbReference type="InterPro" id="IPR027806">
    <property type="entry name" value="HARBI1_dom"/>
</dbReference>
<comment type="similarity">
    <text evidence="4">Belongs to the HARBI1 family.</text>
</comment>
<reference evidence="15" key="1">
    <citation type="journal article" date="2023" name="Insect Mol. Biol.">
        <title>Genome sequencing provides insights into the evolution of gene families encoding plant cell wall-degrading enzymes in longhorned beetles.</title>
        <authorList>
            <person name="Shin N.R."/>
            <person name="Okamura Y."/>
            <person name="Kirsch R."/>
            <person name="Pauchet Y."/>
        </authorList>
    </citation>
    <scope>NUCLEOTIDE SEQUENCE</scope>
    <source>
        <strain evidence="15">MMC_N1</strain>
    </source>
</reference>
<dbReference type="PANTHER" id="PTHR22930">
    <property type="match status" value="1"/>
</dbReference>
<comment type="cofactor">
    <cofactor evidence="1">
        <name>a divalent metal cation</name>
        <dbReference type="ChEBI" id="CHEBI:60240"/>
    </cofactor>
</comment>
<evidence type="ECO:0000256" key="9">
    <source>
        <dbReference type="ARBA" id="ARBA00022801"/>
    </source>
</evidence>
<dbReference type="InterPro" id="IPR027805">
    <property type="entry name" value="Transposase_HTH_dom"/>
</dbReference>
<evidence type="ECO:0000256" key="1">
    <source>
        <dbReference type="ARBA" id="ARBA00001968"/>
    </source>
</evidence>
<dbReference type="PRINTS" id="PR02086">
    <property type="entry name" value="PUTNUCHARBI1"/>
</dbReference>
<evidence type="ECO:0000313" key="16">
    <source>
        <dbReference type="Proteomes" id="UP001162164"/>
    </source>
</evidence>
<feature type="non-terminal residue" evidence="15">
    <location>
        <position position="144"/>
    </location>
</feature>
<evidence type="ECO:0000313" key="15">
    <source>
        <dbReference type="EMBL" id="KAJ8968013.1"/>
    </source>
</evidence>
<keyword evidence="10" id="KW-0539">Nucleus</keyword>
<name>A0ABQ9IX09_9CUCU</name>
<comment type="subcellular location">
    <subcellularLocation>
        <location evidence="3">Cytoplasm</location>
    </subcellularLocation>
    <subcellularLocation>
        <location evidence="2">Nucleus</location>
    </subcellularLocation>
</comment>
<organism evidence="15 16">
    <name type="scientific">Molorchus minor</name>
    <dbReference type="NCBI Taxonomy" id="1323400"/>
    <lineage>
        <taxon>Eukaryota</taxon>
        <taxon>Metazoa</taxon>
        <taxon>Ecdysozoa</taxon>
        <taxon>Arthropoda</taxon>
        <taxon>Hexapoda</taxon>
        <taxon>Insecta</taxon>
        <taxon>Pterygota</taxon>
        <taxon>Neoptera</taxon>
        <taxon>Endopterygota</taxon>
        <taxon>Coleoptera</taxon>
        <taxon>Polyphaga</taxon>
        <taxon>Cucujiformia</taxon>
        <taxon>Chrysomeloidea</taxon>
        <taxon>Cerambycidae</taxon>
        <taxon>Lamiinae</taxon>
        <taxon>Monochamini</taxon>
        <taxon>Molorchus</taxon>
    </lineage>
</organism>
<keyword evidence="9" id="KW-0378">Hydrolase</keyword>
<dbReference type="Pfam" id="PF13613">
    <property type="entry name" value="HTH_Tnp_4"/>
    <property type="match status" value="1"/>
</dbReference>
<dbReference type="PANTHER" id="PTHR22930:SF85">
    <property type="entry name" value="GH03217P-RELATED"/>
    <property type="match status" value="1"/>
</dbReference>
<keyword evidence="8" id="KW-0479">Metal-binding</keyword>
<dbReference type="Pfam" id="PF13359">
    <property type="entry name" value="DDE_Tnp_4"/>
    <property type="match status" value="1"/>
</dbReference>
<evidence type="ECO:0000256" key="2">
    <source>
        <dbReference type="ARBA" id="ARBA00004123"/>
    </source>
</evidence>
<evidence type="ECO:0000256" key="6">
    <source>
        <dbReference type="ARBA" id="ARBA00022490"/>
    </source>
</evidence>
<evidence type="ECO:0000256" key="11">
    <source>
        <dbReference type="ARBA" id="ARBA00030126"/>
    </source>
</evidence>
<evidence type="ECO:0000256" key="12">
    <source>
        <dbReference type="ARBA" id="ARBA00045850"/>
    </source>
</evidence>
<evidence type="ECO:0000256" key="3">
    <source>
        <dbReference type="ARBA" id="ARBA00004496"/>
    </source>
</evidence>
<evidence type="ECO:0000256" key="4">
    <source>
        <dbReference type="ARBA" id="ARBA00006958"/>
    </source>
</evidence>
<evidence type="ECO:0000256" key="10">
    <source>
        <dbReference type="ARBA" id="ARBA00023242"/>
    </source>
</evidence>